<feature type="compositionally biased region" description="Polar residues" evidence="1">
    <location>
        <begin position="64"/>
        <end position="77"/>
    </location>
</feature>
<dbReference type="EMBL" id="AM939956">
    <property type="protein sequence ID" value="CAP74536.1"/>
    <property type="molecule type" value="mRNA"/>
</dbReference>
<feature type="region of interest" description="Disordered" evidence="1">
    <location>
        <begin position="30"/>
        <end position="101"/>
    </location>
</feature>
<organism evidence="2">
    <name type="scientific">Triticum turgidum subsp. durum</name>
    <name type="common">Durum wheat</name>
    <name type="synonym">Triticum durum</name>
    <dbReference type="NCBI Taxonomy" id="4567"/>
    <lineage>
        <taxon>Eukaryota</taxon>
        <taxon>Viridiplantae</taxon>
        <taxon>Streptophyta</taxon>
        <taxon>Embryophyta</taxon>
        <taxon>Tracheophyta</taxon>
        <taxon>Spermatophyta</taxon>
        <taxon>Magnoliopsida</taxon>
        <taxon>Liliopsida</taxon>
        <taxon>Poales</taxon>
        <taxon>Poaceae</taxon>
        <taxon>BOP clade</taxon>
        <taxon>Pooideae</taxon>
        <taxon>Triticodae</taxon>
        <taxon>Triticeae</taxon>
        <taxon>Triticinae</taxon>
        <taxon>Triticum</taxon>
    </lineage>
</organism>
<evidence type="ECO:0000256" key="1">
    <source>
        <dbReference type="SAM" id="MobiDB-lite"/>
    </source>
</evidence>
<gene>
    <name evidence="2" type="primary">TdLSC26</name>
</gene>
<dbReference type="AlphaFoldDB" id="C4WYI7"/>
<protein>
    <submittedName>
        <fullName evidence="2">Putative TdLSC26 protein</fullName>
    </submittedName>
</protein>
<feature type="non-terminal residue" evidence="2">
    <location>
        <position position="1"/>
    </location>
</feature>
<name>C4WYI7_TRITD</name>
<proteinExistence type="evidence at transcript level"/>
<accession>C4WYI7</accession>
<reference evidence="2" key="1">
    <citation type="journal article" date="2011" name="Mol. Biol. Rep.">
        <title>Identification of candidate genes associated with senescence in durum wheat (Triticum turgidum subsp. durum) using cDNA-AFLP.</title>
        <authorList>
            <person name="Rampino P."/>
            <person name="Pataleo S."/>
            <person name="Falco V."/>
            <person name="Mita G."/>
            <person name="Perrotta C."/>
        </authorList>
    </citation>
    <scope>NUCLEOTIDE SEQUENCE</scope>
    <source>
        <tissue evidence="2">Flag leaf</tissue>
    </source>
</reference>
<feature type="compositionally biased region" description="Polar residues" evidence="1">
    <location>
        <begin position="30"/>
        <end position="47"/>
    </location>
</feature>
<evidence type="ECO:0000313" key="2">
    <source>
        <dbReference type="EMBL" id="CAP74536.1"/>
    </source>
</evidence>
<sequence>KAIQQNVEQLMDIQSALKAFEERGTMDISNKKCNQLSPGEESSTNKEPQVHPTQGADDIGEIYNQFSLGSSVDNKPAQQHARAHRNHRDIPRHIPGELCFM</sequence>